<keyword evidence="5" id="KW-1035">Host cytoplasm</keyword>
<gene>
    <name evidence="8" type="ORF">S1001342_03236</name>
</gene>
<evidence type="ECO:0000256" key="6">
    <source>
        <dbReference type="ARBA" id="ARBA00023295"/>
    </source>
</evidence>
<evidence type="ECO:0000313" key="8">
    <source>
        <dbReference type="EMBL" id="ARW49526.1"/>
    </source>
</evidence>
<dbReference type="RefSeq" id="WP_087652401.1">
    <property type="nucleotide sequence ID" value="NZ_CP021514.1"/>
</dbReference>
<keyword evidence="8" id="KW-0614">Plasmid</keyword>
<dbReference type="HAMAP" id="MF_04110">
    <property type="entry name" value="ENDOLYSIN_T4"/>
    <property type="match status" value="1"/>
</dbReference>
<evidence type="ECO:0000256" key="7">
    <source>
        <dbReference type="RuleBase" id="RU003788"/>
    </source>
</evidence>
<evidence type="ECO:0000256" key="2">
    <source>
        <dbReference type="ARBA" id="ARBA00022529"/>
    </source>
</evidence>
<evidence type="ECO:0000256" key="3">
    <source>
        <dbReference type="ARBA" id="ARBA00022638"/>
    </source>
</evidence>
<keyword evidence="3 7" id="KW-0081">Bacteriolytic enzyme</keyword>
<name>A0A1Y0YBN9_ACEPA</name>
<dbReference type="GO" id="GO:0003796">
    <property type="term" value="F:lysozyme activity"/>
    <property type="evidence" value="ECO:0007669"/>
    <property type="project" value="UniProtKB-EC"/>
</dbReference>
<dbReference type="Gene3D" id="1.10.530.40">
    <property type="match status" value="1"/>
</dbReference>
<dbReference type="GO" id="GO:0016998">
    <property type="term" value="P:cell wall macromolecule catabolic process"/>
    <property type="evidence" value="ECO:0007669"/>
    <property type="project" value="InterPro"/>
</dbReference>
<dbReference type="GO" id="GO:0009253">
    <property type="term" value="P:peptidoglycan catabolic process"/>
    <property type="evidence" value="ECO:0007669"/>
    <property type="project" value="InterPro"/>
</dbReference>
<dbReference type="InterPro" id="IPR002196">
    <property type="entry name" value="Glyco_hydro_24"/>
</dbReference>
<dbReference type="OrthoDB" id="5327667at2"/>
<evidence type="ECO:0000256" key="5">
    <source>
        <dbReference type="ARBA" id="ARBA00023200"/>
    </source>
</evidence>
<dbReference type="PANTHER" id="PTHR38107:SF3">
    <property type="entry name" value="LYSOZYME RRRD-RELATED"/>
    <property type="match status" value="1"/>
</dbReference>
<dbReference type="Proteomes" id="UP000196205">
    <property type="component" value="Plasmid pAP1342-5"/>
</dbReference>
<dbReference type="Pfam" id="PF00959">
    <property type="entry name" value="Phage_lysozyme"/>
    <property type="match status" value="1"/>
</dbReference>
<dbReference type="GO" id="GO:0031640">
    <property type="term" value="P:killing of cells of another organism"/>
    <property type="evidence" value="ECO:0007669"/>
    <property type="project" value="UniProtKB-KW"/>
</dbReference>
<geneLocation type="plasmid" evidence="9">
    <name>pap1342-5</name>
</geneLocation>
<accession>A0A1Y0YBN9</accession>
<dbReference type="InterPro" id="IPR051018">
    <property type="entry name" value="Bacteriophage_GH24"/>
</dbReference>
<dbReference type="EMBL" id="CP021514">
    <property type="protein sequence ID" value="ARW49526.1"/>
    <property type="molecule type" value="Genomic_DNA"/>
</dbReference>
<keyword evidence="4 7" id="KW-0378">Hydrolase</keyword>
<reference evidence="8 9" key="1">
    <citation type="submission" date="2017-05" db="EMBL/GenBank/DDBJ databases">
        <title>Genome sequence of Acetobacter pasteurianus subsp. pasteurianus strain SRCM101342.</title>
        <authorList>
            <person name="Cho S.H."/>
        </authorList>
    </citation>
    <scope>NUCLEOTIDE SEQUENCE [LARGE SCALE GENOMIC DNA]</scope>
    <source>
        <strain evidence="8 9">SRCM101342</strain>
        <plasmid evidence="9">pap1342-5</plasmid>
    </source>
</reference>
<evidence type="ECO:0000256" key="4">
    <source>
        <dbReference type="ARBA" id="ARBA00022801"/>
    </source>
</evidence>
<dbReference type="SUPFAM" id="SSF53955">
    <property type="entry name" value="Lysozyme-like"/>
    <property type="match status" value="1"/>
</dbReference>
<keyword evidence="6 7" id="KW-0326">Glycosidase</keyword>
<dbReference type="CDD" id="cd00737">
    <property type="entry name" value="lyz_endolysin_autolysin"/>
    <property type="match status" value="1"/>
</dbReference>
<protein>
    <recommendedName>
        <fullName evidence="7">Lysozyme</fullName>
        <ecNumber evidence="7">3.2.1.17</ecNumber>
    </recommendedName>
</protein>
<dbReference type="GO" id="GO:0042742">
    <property type="term" value="P:defense response to bacterium"/>
    <property type="evidence" value="ECO:0007669"/>
    <property type="project" value="UniProtKB-KW"/>
</dbReference>
<sequence>MSDIIDLASPIIKEFEGFSPSTYKDSVGVYTCGYGFTYWNGQRVTASYPGYITQTEADNQLYTLLNSLLKQLLGVVKVQLSDNQYAALLSLSYNIGFGNFRGSTLLRLINSGASINEAAHQFLVWNKAGDQVLDGLTRRREAEMQLFLRQ</sequence>
<dbReference type="EC" id="3.2.1.17" evidence="7"/>
<evidence type="ECO:0000313" key="9">
    <source>
        <dbReference type="Proteomes" id="UP000196205"/>
    </source>
</evidence>
<evidence type="ECO:0000256" key="1">
    <source>
        <dbReference type="ARBA" id="ARBA00000632"/>
    </source>
</evidence>
<proteinExistence type="inferred from homology"/>
<comment type="catalytic activity">
    <reaction evidence="1 7">
        <text>Hydrolysis of (1-&gt;4)-beta-linkages between N-acetylmuramic acid and N-acetyl-D-glucosamine residues in a peptidoglycan and between N-acetyl-D-glucosamine residues in chitodextrins.</text>
        <dbReference type="EC" id="3.2.1.17"/>
    </reaction>
</comment>
<organism evidence="8 9">
    <name type="scientific">Acetobacter pasteurianus subsp. pasteurianus</name>
    <dbReference type="NCBI Taxonomy" id="481145"/>
    <lineage>
        <taxon>Bacteria</taxon>
        <taxon>Pseudomonadati</taxon>
        <taxon>Pseudomonadota</taxon>
        <taxon>Alphaproteobacteria</taxon>
        <taxon>Acetobacterales</taxon>
        <taxon>Acetobacteraceae</taxon>
        <taxon>Acetobacter</taxon>
    </lineage>
</organism>
<dbReference type="InterPro" id="IPR023346">
    <property type="entry name" value="Lysozyme-like_dom_sf"/>
</dbReference>
<comment type="similarity">
    <text evidence="7">Belongs to the glycosyl hydrolase 24 family.</text>
</comment>
<dbReference type="AlphaFoldDB" id="A0A1Y0YBN9"/>
<dbReference type="InterPro" id="IPR034690">
    <property type="entry name" value="Endolysin_T4_type"/>
</dbReference>
<dbReference type="InterPro" id="IPR023347">
    <property type="entry name" value="Lysozyme_dom_sf"/>
</dbReference>
<dbReference type="InterPro" id="IPR033907">
    <property type="entry name" value="Endolysin_autolysin"/>
</dbReference>
<dbReference type="PANTHER" id="PTHR38107">
    <property type="match status" value="1"/>
</dbReference>
<keyword evidence="2 7" id="KW-0929">Antimicrobial</keyword>